<dbReference type="Pfam" id="PF02995">
    <property type="entry name" value="DUF229"/>
    <property type="match status" value="1"/>
</dbReference>
<organism evidence="1 2">
    <name type="scientific">Mythimna separata</name>
    <name type="common">Oriental armyworm</name>
    <name type="synonym">Pseudaletia separata</name>
    <dbReference type="NCBI Taxonomy" id="271217"/>
    <lineage>
        <taxon>Eukaryota</taxon>
        <taxon>Metazoa</taxon>
        <taxon>Ecdysozoa</taxon>
        <taxon>Arthropoda</taxon>
        <taxon>Hexapoda</taxon>
        <taxon>Insecta</taxon>
        <taxon>Pterygota</taxon>
        <taxon>Neoptera</taxon>
        <taxon>Endopterygota</taxon>
        <taxon>Lepidoptera</taxon>
        <taxon>Glossata</taxon>
        <taxon>Ditrysia</taxon>
        <taxon>Noctuoidea</taxon>
        <taxon>Noctuidae</taxon>
        <taxon>Noctuinae</taxon>
        <taxon>Hadenini</taxon>
        <taxon>Mythimna</taxon>
    </lineage>
</organism>
<name>A0AAD7YWZ2_MYTSE</name>
<dbReference type="InterPro" id="IPR004245">
    <property type="entry name" value="DUF229"/>
</dbReference>
<dbReference type="GO" id="GO:0005615">
    <property type="term" value="C:extracellular space"/>
    <property type="evidence" value="ECO:0007669"/>
    <property type="project" value="TreeGrafter"/>
</dbReference>
<dbReference type="AlphaFoldDB" id="A0AAD7YWZ2"/>
<comment type="caution">
    <text evidence="1">The sequence shown here is derived from an EMBL/GenBank/DDBJ whole genome shotgun (WGS) entry which is preliminary data.</text>
</comment>
<proteinExistence type="predicted"/>
<dbReference type="FunFam" id="3.40.720.10:FF:000017">
    <property type="entry name" value="Predicted protein"/>
    <property type="match status" value="1"/>
</dbReference>
<reference evidence="1" key="1">
    <citation type="submission" date="2023-03" db="EMBL/GenBank/DDBJ databases">
        <title>Chromosome-level genomes of two armyworms, Mythimna separata and Mythimna loreyi, provide insights into the biosynthesis and reception of sex pheromones.</title>
        <authorList>
            <person name="Zhao H."/>
        </authorList>
    </citation>
    <scope>NUCLEOTIDE SEQUENCE</scope>
    <source>
        <strain evidence="1">BeijingLab</strain>
        <tissue evidence="1">Pupa</tissue>
    </source>
</reference>
<dbReference type="PANTHER" id="PTHR10974:SF73">
    <property type="entry name" value="FI21235P1"/>
    <property type="match status" value="1"/>
</dbReference>
<dbReference type="Proteomes" id="UP001231518">
    <property type="component" value="Chromosome 9"/>
</dbReference>
<dbReference type="InterPro" id="IPR017850">
    <property type="entry name" value="Alkaline_phosphatase_core_sf"/>
</dbReference>
<dbReference type="CDD" id="cd16021">
    <property type="entry name" value="ALP_like"/>
    <property type="match status" value="1"/>
</dbReference>
<gene>
    <name evidence="1" type="ORF">PYW07_017042</name>
</gene>
<evidence type="ECO:0000313" key="2">
    <source>
        <dbReference type="Proteomes" id="UP001231518"/>
    </source>
</evidence>
<sequence length="676" mass="78041">MVFKLVYIFLKKSWKVLICSKRLFGAKREWLVLATFIIIILAATRINFKQSTPISLTETKRLVENRLKEYYLEEKGKGCDIPKLDPFSAEAMEFNKEMPKITCGGNDWVVCHKSECYVKKEILEQMRDVSCTYRDIVYVTDLLYYLSDYTTVTGSEIYKLDKSDHVKISCTGTDKNSFGILYSRWTGMKAGLRPVQTQPIPPGREDSYNVMILAFDSASHNGFIRKMPKSYKFLADRAVILNGHNIVGDGTVAALSALLTGLAEHEHEDARKKITDKVFVDHKLFLFHQLKKYGYRTAYWEDTPNVGTFTYRFNGFRRQPADHYLRAFLLEHDKTSSFGNKFCIGDTPQYQLFLNLTNEFLQLEGKKFSLTFIADICHDSFNQIATADESVLWLLETLEARRVFEDTLVLVMGDHGSRFAGVRATYQGKLEERLPLMAIFLPEKLKKVRPEAFETLMQNVDILTTPFDIHSTMLDVLDLKHMSNKYRIPGSDLTRAMTLLEPIPKRRTCAEAGIVHHWCSCTKWFNVSESDTMYKRVANELAEYIDKVNEEQRSKCVKRKLLFINYVLELNVNKHLLKYGYSTEKDAFLGNPVLAAPRAYQEYYQAEIIMGPGRGVFQGTLTYNTQKDSFFVTKRDVSRISRYGTESECISETHPHLAPFCYCKHQRSNPRELDFN</sequence>
<dbReference type="PANTHER" id="PTHR10974">
    <property type="entry name" value="FI08016P-RELATED"/>
    <property type="match status" value="1"/>
</dbReference>
<keyword evidence="2" id="KW-1185">Reference proteome</keyword>
<dbReference type="EMBL" id="JARGEI010000006">
    <property type="protein sequence ID" value="KAJ8730004.1"/>
    <property type="molecule type" value="Genomic_DNA"/>
</dbReference>
<dbReference type="Gene3D" id="3.40.720.10">
    <property type="entry name" value="Alkaline Phosphatase, subunit A"/>
    <property type="match status" value="1"/>
</dbReference>
<accession>A0AAD7YWZ2</accession>
<evidence type="ECO:0000313" key="1">
    <source>
        <dbReference type="EMBL" id="KAJ8730004.1"/>
    </source>
</evidence>
<protein>
    <submittedName>
        <fullName evidence="1">Uncharacterized protein</fullName>
    </submittedName>
</protein>
<dbReference type="SUPFAM" id="SSF53649">
    <property type="entry name" value="Alkaline phosphatase-like"/>
    <property type="match status" value="1"/>
</dbReference>